<dbReference type="PANTHER" id="PTHR32419">
    <property type="entry name" value="GLUTATHIONYL-HYDROQUINONE REDUCTASE"/>
    <property type="match status" value="1"/>
</dbReference>
<keyword evidence="1" id="KW-0808">Transferase</keyword>
<dbReference type="GO" id="GO:0004364">
    <property type="term" value="F:glutathione transferase activity"/>
    <property type="evidence" value="ECO:0007669"/>
    <property type="project" value="InterPro"/>
</dbReference>
<dbReference type="GeneID" id="25733231"/>
<dbReference type="EMBL" id="KK105652">
    <property type="protein sequence ID" value="KIY92404.1"/>
    <property type="molecule type" value="Genomic_DNA"/>
</dbReference>
<keyword evidence="2" id="KW-1185">Reference proteome</keyword>
<dbReference type="GO" id="GO:0005737">
    <property type="term" value="C:cytoplasm"/>
    <property type="evidence" value="ECO:0007669"/>
    <property type="project" value="TreeGrafter"/>
</dbReference>
<name>A0A0D2LKC4_9CHLO</name>
<dbReference type="PANTHER" id="PTHR32419:SF6">
    <property type="entry name" value="GLUTATHIONE S-TRANSFERASE OMEGA-LIKE 1-RELATED"/>
    <property type="match status" value="1"/>
</dbReference>
<dbReference type="KEGG" id="mng:MNEG_15558"/>
<reference evidence="1 2" key="1">
    <citation type="journal article" date="2013" name="BMC Genomics">
        <title>Reconstruction of the lipid metabolism for the microalga Monoraphidium neglectum from its genome sequence reveals characteristics suitable for biofuel production.</title>
        <authorList>
            <person name="Bogen C."/>
            <person name="Al-Dilaimi A."/>
            <person name="Albersmeier A."/>
            <person name="Wichmann J."/>
            <person name="Grundmann M."/>
            <person name="Rupp O."/>
            <person name="Lauersen K.J."/>
            <person name="Blifernez-Klassen O."/>
            <person name="Kalinowski J."/>
            <person name="Goesmann A."/>
            <person name="Mussgnug J.H."/>
            <person name="Kruse O."/>
        </authorList>
    </citation>
    <scope>NUCLEOTIDE SEQUENCE [LARGE SCALE GENOMIC DNA]</scope>
    <source>
        <strain evidence="1 2">SAG 48.87</strain>
    </source>
</reference>
<dbReference type="OrthoDB" id="2309723at2759"/>
<sequence length="140" mass="15391">MAPARTAVDETDKGAFVRTDAGFRSHIGEGPFEAEAGRYHLYISLACPWANRCLAGIYLKGLEDVIGLSVVHPTWQRTRPDKPDDAHCGWTFRDPSDPPLSSPTGYGSFDCVGCIPDTVNHTKFVRDLYEMADDKTGLAM</sequence>
<evidence type="ECO:0000313" key="2">
    <source>
        <dbReference type="Proteomes" id="UP000054498"/>
    </source>
</evidence>
<dbReference type="AlphaFoldDB" id="A0A0D2LKC4"/>
<dbReference type="RefSeq" id="XP_013891424.1">
    <property type="nucleotide sequence ID" value="XM_014035970.1"/>
</dbReference>
<organism evidence="1 2">
    <name type="scientific">Monoraphidium neglectum</name>
    <dbReference type="NCBI Taxonomy" id="145388"/>
    <lineage>
        <taxon>Eukaryota</taxon>
        <taxon>Viridiplantae</taxon>
        <taxon>Chlorophyta</taxon>
        <taxon>core chlorophytes</taxon>
        <taxon>Chlorophyceae</taxon>
        <taxon>CS clade</taxon>
        <taxon>Sphaeropleales</taxon>
        <taxon>Selenastraceae</taxon>
        <taxon>Monoraphidium</taxon>
    </lineage>
</organism>
<dbReference type="InterPro" id="IPR016639">
    <property type="entry name" value="GST_Omega/GSH"/>
</dbReference>
<dbReference type="Proteomes" id="UP000054498">
    <property type="component" value="Unassembled WGS sequence"/>
</dbReference>
<protein>
    <submittedName>
        <fullName evidence="1">Putative glutathione S-transferase</fullName>
    </submittedName>
</protein>
<accession>A0A0D2LKC4</accession>
<dbReference type="Gene3D" id="3.40.30.10">
    <property type="entry name" value="Glutaredoxin"/>
    <property type="match status" value="1"/>
</dbReference>
<dbReference type="STRING" id="145388.A0A0D2LKC4"/>
<proteinExistence type="predicted"/>
<evidence type="ECO:0000313" key="1">
    <source>
        <dbReference type="EMBL" id="KIY92404.1"/>
    </source>
</evidence>
<gene>
    <name evidence="1" type="ORF">MNEG_15558</name>
</gene>